<reference evidence="4 5" key="1">
    <citation type="submission" date="2018-11" db="EMBL/GenBank/DDBJ databases">
        <title>Genomic Encyclopedia of Type Strains, Phase IV (KMG-IV): sequencing the most valuable type-strain genomes for metagenomic binning, comparative biology and taxonomic classification.</title>
        <authorList>
            <person name="Goeker M."/>
        </authorList>
    </citation>
    <scope>NUCLEOTIDE SEQUENCE [LARGE SCALE GENOMIC DNA]</scope>
    <source>
        <strain evidence="4 5">DSM 5900</strain>
    </source>
</reference>
<evidence type="ECO:0000256" key="2">
    <source>
        <dbReference type="ARBA" id="ARBA00023186"/>
    </source>
</evidence>
<dbReference type="PANTHER" id="PTHR33620">
    <property type="entry name" value="UREASE ACCESSORY PROTEIN F"/>
    <property type="match status" value="1"/>
</dbReference>
<dbReference type="PIRSF" id="PIRSF009467">
    <property type="entry name" value="Ureas_acces_UreF"/>
    <property type="match status" value="1"/>
</dbReference>
<keyword evidence="1 3" id="KW-0996">Nickel insertion</keyword>
<evidence type="ECO:0000256" key="1">
    <source>
        <dbReference type="ARBA" id="ARBA00022988"/>
    </source>
</evidence>
<comment type="subcellular location">
    <subcellularLocation>
        <location evidence="3">Cytoplasm</location>
    </subcellularLocation>
</comment>
<dbReference type="InterPro" id="IPR002639">
    <property type="entry name" value="UreF"/>
</dbReference>
<dbReference type="OrthoDB" id="9798772at2"/>
<keyword evidence="2 3" id="KW-0143">Chaperone</keyword>
<dbReference type="HAMAP" id="MF_01385">
    <property type="entry name" value="UreF"/>
    <property type="match status" value="1"/>
</dbReference>
<comment type="function">
    <text evidence="3">Required for maturation of urease via the functional incorporation of the urease nickel metallocenter.</text>
</comment>
<gene>
    <name evidence="3" type="primary">ureF</name>
    <name evidence="4" type="ORF">EDC65_3113</name>
</gene>
<dbReference type="Pfam" id="PF01730">
    <property type="entry name" value="UreF"/>
    <property type="match status" value="1"/>
</dbReference>
<comment type="caution">
    <text evidence="4">The sequence shown here is derived from an EMBL/GenBank/DDBJ whole genome shotgun (WGS) entry which is preliminary data.</text>
</comment>
<evidence type="ECO:0000313" key="5">
    <source>
        <dbReference type="Proteomes" id="UP000278222"/>
    </source>
</evidence>
<protein>
    <recommendedName>
        <fullName evidence="3">Urease accessory protein UreF</fullName>
    </recommendedName>
</protein>
<keyword evidence="3" id="KW-0963">Cytoplasm</keyword>
<dbReference type="Proteomes" id="UP000278222">
    <property type="component" value="Unassembled WGS sequence"/>
</dbReference>
<dbReference type="PANTHER" id="PTHR33620:SF1">
    <property type="entry name" value="UREASE ACCESSORY PROTEIN F"/>
    <property type="match status" value="1"/>
</dbReference>
<accession>A0A3N1LK48</accession>
<comment type="similarity">
    <text evidence="3">Belongs to the UreF family.</text>
</comment>
<proteinExistence type="inferred from homology"/>
<sequence length="245" mass="25547">MGTGTTMTIPMSTPNPIAEGAAAALYRLIAWTSPAYPTGAFSYSHGLEWAVEDGLVPDRAGLEAWVGHIVERGAGWSDSILFAHAFRAAEAEDWTALDELADLAAALRATAELALESAQQGSAFLTITRAAWPAPRLERLAELRTGRPVPLPIAQAVALAGEVPLPAALASMLGALAANLVSAGVRLVPLGQTDGQRAVAALMPVVARATAAALAASIDDIGTAAPMVDWASMRHETQYTRLFRS</sequence>
<keyword evidence="5" id="KW-1185">Reference proteome</keyword>
<comment type="subunit">
    <text evidence="3">UreD, UreF and UreG form a complex that acts as a GTP-hydrolysis-dependent molecular chaperone, activating the urease apoprotein by helping to assemble the nickel containing metallocenter of UreC. The UreE protein probably delivers the nickel.</text>
</comment>
<dbReference type="EMBL" id="RJKX01000014">
    <property type="protein sequence ID" value="ROP91248.1"/>
    <property type="molecule type" value="Genomic_DNA"/>
</dbReference>
<evidence type="ECO:0000313" key="4">
    <source>
        <dbReference type="EMBL" id="ROP91248.1"/>
    </source>
</evidence>
<name>A0A3N1LK48_9PROT</name>
<dbReference type="AlphaFoldDB" id="A0A3N1LK48"/>
<dbReference type="InterPro" id="IPR038277">
    <property type="entry name" value="UreF_sf"/>
</dbReference>
<dbReference type="GO" id="GO:0005737">
    <property type="term" value="C:cytoplasm"/>
    <property type="evidence" value="ECO:0007669"/>
    <property type="project" value="UniProtKB-SubCell"/>
</dbReference>
<organism evidence="4 5">
    <name type="scientific">Stella humosa</name>
    <dbReference type="NCBI Taxonomy" id="94"/>
    <lineage>
        <taxon>Bacteria</taxon>
        <taxon>Pseudomonadati</taxon>
        <taxon>Pseudomonadota</taxon>
        <taxon>Alphaproteobacteria</taxon>
        <taxon>Rhodospirillales</taxon>
        <taxon>Stellaceae</taxon>
        <taxon>Stella</taxon>
    </lineage>
</organism>
<dbReference type="GO" id="GO:0016151">
    <property type="term" value="F:nickel cation binding"/>
    <property type="evidence" value="ECO:0007669"/>
    <property type="project" value="UniProtKB-UniRule"/>
</dbReference>
<dbReference type="Gene3D" id="1.10.4190.10">
    <property type="entry name" value="Urease accessory protein UreF"/>
    <property type="match status" value="1"/>
</dbReference>
<evidence type="ECO:0000256" key="3">
    <source>
        <dbReference type="HAMAP-Rule" id="MF_01385"/>
    </source>
</evidence>